<dbReference type="PIRSF" id="PIRSF000124">
    <property type="entry name" value="UDPglc_GDPman_dh"/>
    <property type="match status" value="1"/>
</dbReference>
<organism evidence="12 13">
    <name type="scientific">Tropicibacter naphthalenivorans</name>
    <dbReference type="NCBI Taxonomy" id="441103"/>
    <lineage>
        <taxon>Bacteria</taxon>
        <taxon>Pseudomonadati</taxon>
        <taxon>Pseudomonadota</taxon>
        <taxon>Alphaproteobacteria</taxon>
        <taxon>Rhodobacterales</taxon>
        <taxon>Roseobacteraceae</taxon>
        <taxon>Tropicibacter</taxon>
    </lineage>
</organism>
<dbReference type="RefSeq" id="WP_058248288.1">
    <property type="nucleotide sequence ID" value="NZ_CYSE01000005.1"/>
</dbReference>
<evidence type="ECO:0000256" key="10">
    <source>
        <dbReference type="PIRSR" id="PIRSR500134-3"/>
    </source>
</evidence>
<comment type="catalytic activity">
    <reaction evidence="6 7">
        <text>UDP-alpha-D-glucose + 2 NAD(+) + H2O = UDP-alpha-D-glucuronate + 2 NADH + 3 H(+)</text>
        <dbReference type="Rhea" id="RHEA:23596"/>
        <dbReference type="ChEBI" id="CHEBI:15377"/>
        <dbReference type="ChEBI" id="CHEBI:15378"/>
        <dbReference type="ChEBI" id="CHEBI:57540"/>
        <dbReference type="ChEBI" id="CHEBI:57945"/>
        <dbReference type="ChEBI" id="CHEBI:58052"/>
        <dbReference type="ChEBI" id="CHEBI:58885"/>
        <dbReference type="EC" id="1.1.1.22"/>
    </reaction>
</comment>
<evidence type="ECO:0000256" key="2">
    <source>
        <dbReference type="ARBA" id="ARBA00006601"/>
    </source>
</evidence>
<feature type="binding site" evidence="9">
    <location>
        <begin position="258"/>
        <end position="262"/>
    </location>
    <ligand>
        <name>substrate</name>
    </ligand>
</feature>
<evidence type="ECO:0000313" key="12">
    <source>
        <dbReference type="EMBL" id="CUH80070.1"/>
    </source>
</evidence>
<dbReference type="GO" id="GO:0006065">
    <property type="term" value="P:UDP-glucuronate biosynthetic process"/>
    <property type="evidence" value="ECO:0007669"/>
    <property type="project" value="UniProtKB-UniPathway"/>
</dbReference>
<dbReference type="InterPro" id="IPR036291">
    <property type="entry name" value="NAD(P)-bd_dom_sf"/>
</dbReference>
<dbReference type="SUPFAM" id="SSF51735">
    <property type="entry name" value="NAD(P)-binding Rossmann-fold domains"/>
    <property type="match status" value="1"/>
</dbReference>
<dbReference type="Gene3D" id="1.20.5.170">
    <property type="match status" value="1"/>
</dbReference>
<evidence type="ECO:0000256" key="3">
    <source>
        <dbReference type="ARBA" id="ARBA00012954"/>
    </source>
</evidence>
<accession>A0A0P1GF22</accession>
<dbReference type="InterPro" id="IPR028357">
    <property type="entry name" value="UDPglc_DH_bac"/>
</dbReference>
<reference evidence="12 13" key="1">
    <citation type="submission" date="2015-09" db="EMBL/GenBank/DDBJ databases">
        <authorList>
            <consortium name="Swine Surveillance"/>
        </authorList>
    </citation>
    <scope>NUCLEOTIDE SEQUENCE [LARGE SCALE GENOMIC DNA]</scope>
    <source>
        <strain evidence="12 13">CECT 7648</strain>
    </source>
</reference>
<dbReference type="InterPro" id="IPR036220">
    <property type="entry name" value="UDP-Glc/GDP-Man_DH_C_sf"/>
</dbReference>
<evidence type="ECO:0000256" key="6">
    <source>
        <dbReference type="ARBA" id="ARBA00047473"/>
    </source>
</evidence>
<gene>
    <name evidence="12" type="primary">algD</name>
    <name evidence="12" type="ORF">TRN7648_02790</name>
</gene>
<dbReference type="InterPro" id="IPR014026">
    <property type="entry name" value="UDP-Glc/GDP-Man_DH_dimer"/>
</dbReference>
<dbReference type="Gene3D" id="3.40.50.720">
    <property type="entry name" value="NAD(P)-binding Rossmann-like Domain"/>
    <property type="match status" value="2"/>
</dbReference>
<dbReference type="PROSITE" id="PS51257">
    <property type="entry name" value="PROKAR_LIPOPROTEIN"/>
    <property type="match status" value="1"/>
</dbReference>
<feature type="binding site" evidence="9">
    <location>
        <begin position="159"/>
        <end position="162"/>
    </location>
    <ligand>
        <name>substrate</name>
    </ligand>
</feature>
<keyword evidence="4 7" id="KW-0560">Oxidoreductase</keyword>
<dbReference type="Pfam" id="PF00984">
    <property type="entry name" value="UDPG_MGDP_dh"/>
    <property type="match status" value="1"/>
</dbReference>
<feature type="binding site" evidence="10">
    <location>
        <position position="31"/>
    </location>
    <ligand>
        <name>NAD(+)</name>
        <dbReference type="ChEBI" id="CHEBI:57540"/>
    </ligand>
</feature>
<feature type="binding site" evidence="10">
    <location>
        <position position="332"/>
    </location>
    <ligand>
        <name>NAD(+)</name>
        <dbReference type="ChEBI" id="CHEBI:57540"/>
    </ligand>
</feature>
<evidence type="ECO:0000256" key="5">
    <source>
        <dbReference type="ARBA" id="ARBA00023027"/>
    </source>
</evidence>
<dbReference type="GO" id="GO:0003979">
    <property type="term" value="F:UDP-glucose 6-dehydrogenase activity"/>
    <property type="evidence" value="ECO:0007669"/>
    <property type="project" value="UniProtKB-EC"/>
</dbReference>
<evidence type="ECO:0000256" key="9">
    <source>
        <dbReference type="PIRSR" id="PIRSR500134-2"/>
    </source>
</evidence>
<feature type="active site" description="Nucleophile" evidence="8">
    <location>
        <position position="269"/>
    </location>
</feature>
<dbReference type="Proteomes" id="UP000054935">
    <property type="component" value="Unassembled WGS sequence"/>
</dbReference>
<proteinExistence type="inferred from homology"/>
<dbReference type="GO" id="GO:0000271">
    <property type="term" value="P:polysaccharide biosynthetic process"/>
    <property type="evidence" value="ECO:0007669"/>
    <property type="project" value="InterPro"/>
</dbReference>
<dbReference type="GO" id="GO:0051287">
    <property type="term" value="F:NAD binding"/>
    <property type="evidence" value="ECO:0007669"/>
    <property type="project" value="InterPro"/>
</dbReference>
<feature type="binding site" evidence="10">
    <location>
        <position position="87"/>
    </location>
    <ligand>
        <name>NAD(+)</name>
        <dbReference type="ChEBI" id="CHEBI:57540"/>
    </ligand>
</feature>
<feature type="binding site" evidence="9">
    <location>
        <position position="266"/>
    </location>
    <ligand>
        <name>substrate</name>
    </ligand>
</feature>
<sequence>MARISIFGIGYVGVVAAACLAQDGHDVIAVDVDQGKIDAINAGKSPIVEKGLGPLVEKVVAAGRLSATADIEYAIQNTDASFVCVGTPSAPNGAVGLVYVESVCKSIGEALAKKDGFHSVIIRSTIVPGSCEGTCIPTLEAESGKKAGTEFGVGYYPEFLRESTAIEDYYDPGLIVFGSMDKPTAAILNELNAPLDCEIHSVDLRTAEMVKYTSNTWRAVKVTFANEIGNIAKSCGLDGQTVMEILCSDLKVNISPYFMRPGFAFGGSCLPKDVRALRHLAAENKVAAPMLNAVLEANAAQIARAETMVETTKAKKVGMVGVSFKPGTDDLRESPLAELAGRLIKNGVGVEIYDPFVHEAFAEQNSTAGRGNDVVPDLEGRLVGELEKLIADNDAIIVGNIYKDALAELTAAAGTKPTIDLARLDRKKVSGGSYSGICW</sequence>
<dbReference type="SUPFAM" id="SSF48179">
    <property type="entry name" value="6-phosphogluconate dehydrogenase C-terminal domain-like"/>
    <property type="match status" value="1"/>
</dbReference>
<comment type="pathway">
    <text evidence="1">Nucleotide-sugar biosynthesis; UDP-alpha-D-glucuronate biosynthesis; UDP-alpha-D-glucuronate from UDP-alpha-D-glucose: step 1/1.</text>
</comment>
<feature type="binding site" evidence="10">
    <location>
        <position position="36"/>
    </location>
    <ligand>
        <name>NAD(+)</name>
        <dbReference type="ChEBI" id="CHEBI:57540"/>
    </ligand>
</feature>
<dbReference type="NCBIfam" id="TIGR03026">
    <property type="entry name" value="NDP-sugDHase"/>
    <property type="match status" value="1"/>
</dbReference>
<evidence type="ECO:0000256" key="4">
    <source>
        <dbReference type="ARBA" id="ARBA00023002"/>
    </source>
</evidence>
<name>A0A0P1GF22_9RHOB</name>
<evidence type="ECO:0000256" key="7">
    <source>
        <dbReference type="PIRNR" id="PIRNR000124"/>
    </source>
</evidence>
<evidence type="ECO:0000259" key="11">
    <source>
        <dbReference type="SMART" id="SM00984"/>
    </source>
</evidence>
<dbReference type="InterPro" id="IPR014027">
    <property type="entry name" value="UDP-Glc/GDP-Man_DH_C"/>
</dbReference>
<dbReference type="PANTHER" id="PTHR43750">
    <property type="entry name" value="UDP-GLUCOSE 6-DEHYDROGENASE TUAD"/>
    <property type="match status" value="1"/>
</dbReference>
<feature type="binding site" evidence="10">
    <location>
        <position position="125"/>
    </location>
    <ligand>
        <name>NAD(+)</name>
        <dbReference type="ChEBI" id="CHEBI:57540"/>
    </ligand>
</feature>
<dbReference type="InterPro" id="IPR001732">
    <property type="entry name" value="UDP-Glc/GDP-Man_DH_N"/>
</dbReference>
<dbReference type="PANTHER" id="PTHR43750:SF1">
    <property type="entry name" value="GDP-MANNOSE 6-DEHYDROGENASE"/>
    <property type="match status" value="1"/>
</dbReference>
<dbReference type="OrthoDB" id="9803238at2"/>
<feature type="binding site" evidence="9">
    <location>
        <position position="325"/>
    </location>
    <ligand>
        <name>substrate</name>
    </ligand>
</feature>
<feature type="domain" description="UDP-glucose/GDP-mannose dehydrogenase C-terminal" evidence="11">
    <location>
        <begin position="318"/>
        <end position="426"/>
    </location>
</feature>
<dbReference type="STRING" id="441103.TRN7648_02790"/>
<feature type="binding site" evidence="10">
    <location>
        <position position="272"/>
    </location>
    <ligand>
        <name>NAD(+)</name>
        <dbReference type="ChEBI" id="CHEBI:57540"/>
    </ligand>
</feature>
<dbReference type="InterPro" id="IPR017476">
    <property type="entry name" value="UDP-Glc/GDP-Man"/>
</dbReference>
<dbReference type="SMART" id="SM00984">
    <property type="entry name" value="UDPG_MGDP_dh_C"/>
    <property type="match status" value="1"/>
</dbReference>
<dbReference type="SUPFAM" id="SSF52413">
    <property type="entry name" value="UDP-glucose/GDP-mannose dehydrogenase C-terminal domain"/>
    <property type="match status" value="1"/>
</dbReference>
<dbReference type="PIRSF" id="PIRSF500134">
    <property type="entry name" value="UDPglc_DH_bac"/>
    <property type="match status" value="1"/>
</dbReference>
<evidence type="ECO:0000313" key="13">
    <source>
        <dbReference type="Proteomes" id="UP000054935"/>
    </source>
</evidence>
<feature type="binding site" evidence="10">
    <location>
        <position position="162"/>
    </location>
    <ligand>
        <name>NAD(+)</name>
        <dbReference type="ChEBI" id="CHEBI:57540"/>
    </ligand>
</feature>
<dbReference type="Pfam" id="PF03720">
    <property type="entry name" value="UDPG_MGDP_dh_C"/>
    <property type="match status" value="1"/>
</dbReference>
<dbReference type="EC" id="1.1.1.22" evidence="3 7"/>
<evidence type="ECO:0000256" key="8">
    <source>
        <dbReference type="PIRSR" id="PIRSR500134-1"/>
    </source>
</evidence>
<feature type="binding site" evidence="9">
    <location>
        <position position="211"/>
    </location>
    <ligand>
        <name>substrate</name>
    </ligand>
</feature>
<keyword evidence="13" id="KW-1185">Reference proteome</keyword>
<dbReference type="EMBL" id="CYSE01000005">
    <property type="protein sequence ID" value="CUH80070.1"/>
    <property type="molecule type" value="Genomic_DNA"/>
</dbReference>
<keyword evidence="5 7" id="KW-0520">NAD</keyword>
<comment type="similarity">
    <text evidence="2 7">Belongs to the UDP-glucose/GDP-mannose dehydrogenase family.</text>
</comment>
<dbReference type="InterPro" id="IPR008927">
    <property type="entry name" value="6-PGluconate_DH-like_C_sf"/>
</dbReference>
<dbReference type="Pfam" id="PF03721">
    <property type="entry name" value="UDPG_MGDP_dh_N"/>
    <property type="match status" value="1"/>
</dbReference>
<dbReference type="AlphaFoldDB" id="A0A0P1GF22"/>
<dbReference type="UniPathway" id="UPA00038">
    <property type="reaction ID" value="UER00491"/>
</dbReference>
<protein>
    <recommendedName>
        <fullName evidence="3 7">UDP-glucose 6-dehydrogenase</fullName>
        <ecNumber evidence="3 7">1.1.1.22</ecNumber>
    </recommendedName>
</protein>
<evidence type="ECO:0000256" key="1">
    <source>
        <dbReference type="ARBA" id="ARBA00004701"/>
    </source>
</evidence>